<protein>
    <submittedName>
        <fullName evidence="1">Uncharacterized protein</fullName>
    </submittedName>
</protein>
<accession>A0ABD0YTG8</accession>
<reference evidence="1 2" key="1">
    <citation type="submission" date="2024-07" db="EMBL/GenBank/DDBJ databases">
        <title>Chromosome-level genome assembly of the water stick insect Ranatra chinensis (Heteroptera: Nepidae).</title>
        <authorList>
            <person name="Liu X."/>
        </authorList>
    </citation>
    <scope>NUCLEOTIDE SEQUENCE [LARGE SCALE GENOMIC DNA]</scope>
    <source>
        <strain evidence="1">Cailab_2021Rc</strain>
        <tissue evidence="1">Muscle</tissue>
    </source>
</reference>
<comment type="caution">
    <text evidence="1">The sequence shown here is derived from an EMBL/GenBank/DDBJ whole genome shotgun (WGS) entry which is preliminary data.</text>
</comment>
<proteinExistence type="predicted"/>
<dbReference type="AlphaFoldDB" id="A0ABD0YTG8"/>
<evidence type="ECO:0000313" key="2">
    <source>
        <dbReference type="Proteomes" id="UP001558652"/>
    </source>
</evidence>
<keyword evidence="2" id="KW-1185">Reference proteome</keyword>
<gene>
    <name evidence="1" type="ORF">AAG570_012761</name>
</gene>
<dbReference type="EMBL" id="JBFDAA010000008">
    <property type="protein sequence ID" value="KAL1129817.1"/>
    <property type="molecule type" value="Genomic_DNA"/>
</dbReference>
<name>A0ABD0YTG8_9HEMI</name>
<dbReference type="Proteomes" id="UP001558652">
    <property type="component" value="Unassembled WGS sequence"/>
</dbReference>
<sequence>MASKRRYMFHKNKKQETTEIGARTSYFGPKNTDCIDEDEDVTRKKDENGDNLLDSASVDHLVKREGSIDSMCSELSFDLSGMVENDSSTVARMEQLQHEIDLLKNNCLLMDEEFETIKTNRNLPGLSSLLESSHQVTDNQLKESAKACFKGLYSLTTINRSLSSDFSAGTSTDDDDSPVHAGVRTVLTYGEESSFSSLEWDSQDAGTFIQSPTDMYEY</sequence>
<organism evidence="1 2">
    <name type="scientific">Ranatra chinensis</name>
    <dbReference type="NCBI Taxonomy" id="642074"/>
    <lineage>
        <taxon>Eukaryota</taxon>
        <taxon>Metazoa</taxon>
        <taxon>Ecdysozoa</taxon>
        <taxon>Arthropoda</taxon>
        <taxon>Hexapoda</taxon>
        <taxon>Insecta</taxon>
        <taxon>Pterygota</taxon>
        <taxon>Neoptera</taxon>
        <taxon>Paraneoptera</taxon>
        <taxon>Hemiptera</taxon>
        <taxon>Heteroptera</taxon>
        <taxon>Panheteroptera</taxon>
        <taxon>Nepomorpha</taxon>
        <taxon>Nepidae</taxon>
        <taxon>Ranatrinae</taxon>
        <taxon>Ranatra</taxon>
    </lineage>
</organism>
<evidence type="ECO:0000313" key="1">
    <source>
        <dbReference type="EMBL" id="KAL1129817.1"/>
    </source>
</evidence>